<evidence type="ECO:0000313" key="5">
    <source>
        <dbReference type="Proteomes" id="UP000319094"/>
    </source>
</evidence>
<feature type="domain" description="Acyltransferase 3" evidence="2">
    <location>
        <begin position="11"/>
        <end position="349"/>
    </location>
</feature>
<feature type="transmembrane region" description="Helical" evidence="1">
    <location>
        <begin position="35"/>
        <end position="57"/>
    </location>
</feature>
<keyword evidence="1" id="KW-0472">Membrane</keyword>
<dbReference type="GO" id="GO:0009103">
    <property type="term" value="P:lipopolysaccharide biosynthetic process"/>
    <property type="evidence" value="ECO:0007669"/>
    <property type="project" value="TreeGrafter"/>
</dbReference>
<gene>
    <name evidence="4" type="ORF">FB468_1821</name>
</gene>
<feature type="transmembrane region" description="Helical" evidence="1">
    <location>
        <begin position="217"/>
        <end position="235"/>
    </location>
</feature>
<feature type="transmembrane region" description="Helical" evidence="1">
    <location>
        <begin position="271"/>
        <end position="290"/>
    </location>
</feature>
<evidence type="ECO:0000256" key="1">
    <source>
        <dbReference type="SAM" id="Phobius"/>
    </source>
</evidence>
<feature type="transmembrane region" description="Helical" evidence="1">
    <location>
        <begin position="334"/>
        <end position="351"/>
    </location>
</feature>
<dbReference type="EMBL" id="VFON01000001">
    <property type="protein sequence ID" value="TQL43784.1"/>
    <property type="molecule type" value="Genomic_DNA"/>
</dbReference>
<feature type="transmembrane region" description="Helical" evidence="1">
    <location>
        <begin position="240"/>
        <end position="259"/>
    </location>
</feature>
<dbReference type="InterPro" id="IPR002656">
    <property type="entry name" value="Acyl_transf_3_dom"/>
</dbReference>
<protein>
    <submittedName>
        <fullName evidence="4">Peptidoglycan/LPS O-acetylase OafA/YrhL</fullName>
    </submittedName>
</protein>
<dbReference type="InterPro" id="IPR050879">
    <property type="entry name" value="Acyltransferase_3"/>
</dbReference>
<evidence type="ECO:0000313" key="4">
    <source>
        <dbReference type="EMBL" id="TQL43784.1"/>
    </source>
</evidence>
<dbReference type="Pfam" id="PF01757">
    <property type="entry name" value="Acyl_transf_3"/>
    <property type="match status" value="1"/>
</dbReference>
<dbReference type="PANTHER" id="PTHR23028:SF53">
    <property type="entry name" value="ACYL_TRANSF_3 DOMAIN-CONTAINING PROTEIN"/>
    <property type="match status" value="1"/>
</dbReference>
<keyword evidence="1" id="KW-0812">Transmembrane</keyword>
<dbReference type="PANTHER" id="PTHR23028">
    <property type="entry name" value="ACETYLTRANSFERASE"/>
    <property type="match status" value="1"/>
</dbReference>
<dbReference type="Pfam" id="PF19040">
    <property type="entry name" value="SGNH"/>
    <property type="match status" value="1"/>
</dbReference>
<feature type="transmembrane region" description="Helical" evidence="1">
    <location>
        <begin position="12"/>
        <end position="29"/>
    </location>
</feature>
<dbReference type="AlphaFoldDB" id="A0A542Y701"/>
<dbReference type="InterPro" id="IPR043968">
    <property type="entry name" value="SGNH"/>
</dbReference>
<organism evidence="4 5">
    <name type="scientific">Leucobacter komagatae</name>
    <dbReference type="NCBI Taxonomy" id="55969"/>
    <lineage>
        <taxon>Bacteria</taxon>
        <taxon>Bacillati</taxon>
        <taxon>Actinomycetota</taxon>
        <taxon>Actinomycetes</taxon>
        <taxon>Micrococcales</taxon>
        <taxon>Microbacteriaceae</taxon>
        <taxon>Leucobacter</taxon>
    </lineage>
</organism>
<name>A0A542Y701_9MICO</name>
<keyword evidence="5" id="KW-1185">Reference proteome</keyword>
<dbReference type="GO" id="GO:0016747">
    <property type="term" value="F:acyltransferase activity, transferring groups other than amino-acyl groups"/>
    <property type="evidence" value="ECO:0007669"/>
    <property type="project" value="InterPro"/>
</dbReference>
<dbReference type="GO" id="GO:0016020">
    <property type="term" value="C:membrane"/>
    <property type="evidence" value="ECO:0007669"/>
    <property type="project" value="TreeGrafter"/>
</dbReference>
<reference evidence="4 5" key="1">
    <citation type="submission" date="2019-06" db="EMBL/GenBank/DDBJ databases">
        <title>Sequencing the genomes of 1000 actinobacteria strains.</title>
        <authorList>
            <person name="Klenk H.-P."/>
        </authorList>
    </citation>
    <scope>NUCLEOTIDE SEQUENCE [LARGE SCALE GENOMIC DNA]</scope>
    <source>
        <strain evidence="4 5">DSM 8803</strain>
    </source>
</reference>
<feature type="transmembrane region" description="Helical" evidence="1">
    <location>
        <begin position="372"/>
        <end position="394"/>
    </location>
</feature>
<evidence type="ECO:0000259" key="2">
    <source>
        <dbReference type="Pfam" id="PF01757"/>
    </source>
</evidence>
<feature type="transmembrane region" description="Helical" evidence="1">
    <location>
        <begin position="78"/>
        <end position="97"/>
    </location>
</feature>
<keyword evidence="1" id="KW-1133">Transmembrane helix</keyword>
<proteinExistence type="predicted"/>
<dbReference type="Proteomes" id="UP000319094">
    <property type="component" value="Unassembled WGS sequence"/>
</dbReference>
<feature type="domain" description="SGNH" evidence="3">
    <location>
        <begin position="470"/>
        <end position="700"/>
    </location>
</feature>
<evidence type="ECO:0000259" key="3">
    <source>
        <dbReference type="Pfam" id="PF19040"/>
    </source>
</evidence>
<feature type="transmembrane region" description="Helical" evidence="1">
    <location>
        <begin position="149"/>
        <end position="166"/>
    </location>
</feature>
<feature type="transmembrane region" description="Helical" evidence="1">
    <location>
        <begin position="311"/>
        <end position="328"/>
    </location>
</feature>
<sequence length="720" mass="77008">MAPSRSKVRGDIQALRAGAVALVVANHLWPTRLTGGFVGVDVFFVISGFLITAHLLGEIRHSGTVSLPKFYARRARRLLPAALLVGVVTLAATLVWIPAERWARIAREVFASAAYFENWMLTASAVNYSDRGQVATPAQHYWSLSVEEQFYLLWPLTLLLLGWLLARKFSGRIAGRRAYLALAILVLAAASLAFSLWQTSTNPSASYFNTFGRAWEFMVGALIATLMPALSEWFVRSRTLALRGVLQLVGYSMILFSAATFSEATAFPGPWALVPVVGTALVIALGPEIPRWSPARVADWRPVRYLGDISYSLYLWHWPVIVIMPFALARDVGTLDKLVMLALSLVLAMLTKRFVEDPGRTKLFAGARPRRTLVATLASVASVALMAGGVTYAASAIEAREAARIDAAVGSGCFAAEALSPGNNCEEPFGPALFPAGAESDAPWKTVAPECATVSEDRQILAQGKPSYVECSFPDAAASPGSRPYTVWLVGDSHAEHWKAAVFDIARGNGWDVRATMQGGCPTVPTPLVTAFGEPTDPAKQESCASWVSEVSERILADQPDLVIVSNFASTEGVDDGSGRSQPEQLADGMSTTLQAWADAGSEVVVIRDVPSAGTRLGASCAAQNGDKALACTAPQSEVLPADPQVAAVELLDTPRLHSVDLTEYFCVDGTCSGIIGGLPVYYDMDHLSGSYSRSLAPALGEKLGVVLNTGFRAPMPVSE</sequence>
<feature type="transmembrane region" description="Helical" evidence="1">
    <location>
        <begin position="178"/>
        <end position="197"/>
    </location>
</feature>
<comment type="caution">
    <text evidence="4">The sequence shown here is derived from an EMBL/GenBank/DDBJ whole genome shotgun (WGS) entry which is preliminary data.</text>
</comment>
<accession>A0A542Y701</accession>